<dbReference type="InterPro" id="IPR004299">
    <property type="entry name" value="MBOAT_fam"/>
</dbReference>
<evidence type="ECO:0000256" key="10">
    <source>
        <dbReference type="SAM" id="Phobius"/>
    </source>
</evidence>
<dbReference type="GO" id="GO:0042121">
    <property type="term" value="P:alginic acid biosynthetic process"/>
    <property type="evidence" value="ECO:0007669"/>
    <property type="project" value="UniProtKB-UniRule"/>
</dbReference>
<evidence type="ECO:0000256" key="7">
    <source>
        <dbReference type="ARBA" id="ARBA00022989"/>
    </source>
</evidence>
<dbReference type="EMBL" id="PKUS01000001">
    <property type="protein sequence ID" value="PLW70597.1"/>
    <property type="molecule type" value="Genomic_DNA"/>
</dbReference>
<dbReference type="Proteomes" id="UP000235005">
    <property type="component" value="Unassembled WGS sequence"/>
</dbReference>
<feature type="transmembrane region" description="Helical" evidence="10">
    <location>
        <begin position="349"/>
        <end position="372"/>
    </location>
</feature>
<dbReference type="GO" id="GO:0005886">
    <property type="term" value="C:plasma membrane"/>
    <property type="evidence" value="ECO:0007669"/>
    <property type="project" value="UniProtKB-SubCell"/>
</dbReference>
<dbReference type="UniPathway" id="UPA00286"/>
<comment type="pathway">
    <text evidence="2 9">Glycan biosynthesis; alginate biosynthesis.</text>
</comment>
<evidence type="ECO:0000256" key="5">
    <source>
        <dbReference type="ARBA" id="ARBA00022692"/>
    </source>
</evidence>
<evidence type="ECO:0000256" key="4">
    <source>
        <dbReference type="ARBA" id="ARBA00022475"/>
    </source>
</evidence>
<keyword evidence="8 9" id="KW-0472">Membrane</keyword>
<sequence length="394" mass="45565">MITDPNYWLLLCLGLPLYWLARPALRPYLLSVGSFTYLFTLSSESTLILLGFTLFFYLLYSLRKRGVATNKMLLLGIFFTLGVLAYFKYIPDFSSAFNDEPILQHIIIPLGISYYTFKLIHYGVEVQRGNFPEHSLGDFLSYIYLAPIFTAGPIERFEHFLAHREDTWKPEFFVEGTTRIIHGLIKKLVLGNIVVQNLMDALPGTEDILLDVSSIPAFELWAFCFLVFIYLYLDFSAYSDIAIGTSRLFGFRIMENFNWPIIALNISDFWKRWHMTLAGWCQYYVYLPMIGLTRNPHMAVYATFITIGLWHSGTAGWLLWGLYHATGVSAFGSWGRFRRKRRWKGLDRPGLRWVSTLVTLMFVSCGSVFTALDRVGSVSDMFQMFRQMLFFGLI</sequence>
<dbReference type="Pfam" id="PF03062">
    <property type="entry name" value="MBOAT"/>
    <property type="match status" value="1"/>
</dbReference>
<dbReference type="PIRSF" id="PIRSF500217">
    <property type="entry name" value="AlgI"/>
    <property type="match status" value="1"/>
</dbReference>
<dbReference type="InterPro" id="IPR028362">
    <property type="entry name" value="AlgI"/>
</dbReference>
<keyword evidence="6 9" id="KW-0016">Alginate biosynthesis</keyword>
<name>A0A2N5X7Y3_9GAMM</name>
<keyword evidence="7 10" id="KW-1133">Transmembrane helix</keyword>
<evidence type="ECO:0000256" key="3">
    <source>
        <dbReference type="ARBA" id="ARBA00010323"/>
    </source>
</evidence>
<feature type="transmembrane region" description="Helical" evidence="10">
    <location>
        <begin position="102"/>
        <end position="120"/>
    </location>
</feature>
<dbReference type="GO" id="GO:0016746">
    <property type="term" value="F:acyltransferase activity"/>
    <property type="evidence" value="ECO:0007669"/>
    <property type="project" value="UniProtKB-KW"/>
</dbReference>
<comment type="similarity">
    <text evidence="3 9">Belongs to the membrane-bound acyltransferase family.</text>
</comment>
<evidence type="ECO:0000256" key="9">
    <source>
        <dbReference type="PIRNR" id="PIRNR016636"/>
    </source>
</evidence>
<comment type="subcellular location">
    <subcellularLocation>
        <location evidence="9">Cell inner membrane</location>
    </subcellularLocation>
    <subcellularLocation>
        <location evidence="1">Cell membrane</location>
        <topology evidence="1">Multi-pass membrane protein</topology>
    </subcellularLocation>
</comment>
<feature type="transmembrane region" description="Helical" evidence="10">
    <location>
        <begin position="37"/>
        <end position="60"/>
    </location>
</feature>
<evidence type="ECO:0000256" key="2">
    <source>
        <dbReference type="ARBA" id="ARBA00005182"/>
    </source>
</evidence>
<dbReference type="PIRSF" id="PIRSF016636">
    <property type="entry name" value="AlgI_DltB"/>
    <property type="match status" value="1"/>
</dbReference>
<keyword evidence="9" id="KW-0808">Transferase</keyword>
<evidence type="ECO:0000256" key="1">
    <source>
        <dbReference type="ARBA" id="ARBA00004651"/>
    </source>
</evidence>
<feature type="transmembrane region" description="Helical" evidence="10">
    <location>
        <begin position="72"/>
        <end position="90"/>
    </location>
</feature>
<keyword evidence="5 9" id="KW-0812">Transmembrane</keyword>
<dbReference type="AlphaFoldDB" id="A0A2N5X7Y3"/>
<keyword evidence="9" id="KW-0997">Cell inner membrane</keyword>
<evidence type="ECO:0000256" key="8">
    <source>
        <dbReference type="ARBA" id="ARBA00023136"/>
    </source>
</evidence>
<evidence type="ECO:0000313" key="11">
    <source>
        <dbReference type="EMBL" id="PLW70597.1"/>
    </source>
</evidence>
<comment type="caution">
    <text evidence="11">The sequence shown here is derived from an EMBL/GenBank/DDBJ whole genome shotgun (WGS) entry which is preliminary data.</text>
</comment>
<feature type="transmembrane region" description="Helical" evidence="10">
    <location>
        <begin position="317"/>
        <end position="337"/>
    </location>
</feature>
<protein>
    <recommendedName>
        <fullName evidence="9">Probable alginate O-acetylase</fullName>
        <ecNumber evidence="9">2.3.1.-</ecNumber>
    </recommendedName>
</protein>
<gene>
    <name evidence="11" type="ORF">C0039_00235</name>
</gene>
<dbReference type="InterPro" id="IPR024194">
    <property type="entry name" value="Ac/AlaTfrase_AlgI/DltB"/>
</dbReference>
<keyword evidence="4 9" id="KW-1003">Cell membrane</keyword>
<proteinExistence type="inferred from homology"/>
<dbReference type="InterPro" id="IPR051085">
    <property type="entry name" value="MB_O-acyltransferase"/>
</dbReference>
<feature type="transmembrane region" description="Helical" evidence="10">
    <location>
        <begin position="208"/>
        <end position="233"/>
    </location>
</feature>
<evidence type="ECO:0000313" key="12">
    <source>
        <dbReference type="Proteomes" id="UP000235005"/>
    </source>
</evidence>
<keyword evidence="12" id="KW-1185">Reference proteome</keyword>
<feature type="transmembrane region" description="Helical" evidence="10">
    <location>
        <begin position="7"/>
        <end position="25"/>
    </location>
</feature>
<dbReference type="EC" id="2.3.1.-" evidence="9"/>
<reference evidence="11 12" key="1">
    <citation type="submission" date="2018-01" db="EMBL/GenBank/DDBJ databases">
        <title>The draft genome sequence of Halioglobus lutimaris HF004.</title>
        <authorList>
            <person name="Du Z.-J."/>
            <person name="Shi M.-J."/>
        </authorList>
    </citation>
    <scope>NUCLEOTIDE SEQUENCE [LARGE SCALE GENOMIC DNA]</scope>
    <source>
        <strain evidence="11 12">HF004</strain>
    </source>
</reference>
<dbReference type="PANTHER" id="PTHR13285:SF18">
    <property type="entry name" value="PROTEIN-CYSTEINE N-PALMITOYLTRANSFERASE RASP"/>
    <property type="match status" value="1"/>
</dbReference>
<organism evidence="11 12">
    <name type="scientific">Pseudohalioglobus lutimaris</name>
    <dbReference type="NCBI Taxonomy" id="1737061"/>
    <lineage>
        <taxon>Bacteria</taxon>
        <taxon>Pseudomonadati</taxon>
        <taxon>Pseudomonadota</taxon>
        <taxon>Gammaproteobacteria</taxon>
        <taxon>Cellvibrionales</taxon>
        <taxon>Halieaceae</taxon>
        <taxon>Pseudohalioglobus</taxon>
    </lineage>
</organism>
<accession>A0A2N5X7Y3</accession>
<evidence type="ECO:0000256" key="6">
    <source>
        <dbReference type="ARBA" id="ARBA00022841"/>
    </source>
</evidence>
<keyword evidence="9" id="KW-0012">Acyltransferase</keyword>
<dbReference type="PANTHER" id="PTHR13285">
    <property type="entry name" value="ACYLTRANSFERASE"/>
    <property type="match status" value="1"/>
</dbReference>